<keyword evidence="4" id="KW-1185">Reference proteome</keyword>
<evidence type="ECO:0000313" key="3">
    <source>
        <dbReference type="EMBL" id="TFK20712.1"/>
    </source>
</evidence>
<protein>
    <submittedName>
        <fullName evidence="3">Uncharacterized protein</fullName>
    </submittedName>
</protein>
<dbReference type="AlphaFoldDB" id="A0A5C3KKM7"/>
<keyword evidence="2" id="KW-0732">Signal</keyword>
<evidence type="ECO:0000256" key="1">
    <source>
        <dbReference type="SAM" id="MobiDB-lite"/>
    </source>
</evidence>
<feature type="region of interest" description="Disordered" evidence="1">
    <location>
        <begin position="126"/>
        <end position="149"/>
    </location>
</feature>
<evidence type="ECO:0000256" key="2">
    <source>
        <dbReference type="SAM" id="SignalP"/>
    </source>
</evidence>
<sequence length="192" mass="19408">MYSTLLAVALFVAPVFSAYAVNNPDLVQCQTARISWPHTTYQYNVIAVAADEPCGEPLVDIGDLTESFIDWQVNIPAGTVVQLSVADSGDAESWTRNLTVAASDDSSCLPGFIASSSAAAASRPTSAPARNLAGSSAAPRASPSAGSDDSAFDPIGAVNAADLPFSAAPSTRQLGVPALALGALAALAALAL</sequence>
<dbReference type="OrthoDB" id="3259746at2759"/>
<dbReference type="Proteomes" id="UP000307440">
    <property type="component" value="Unassembled WGS sequence"/>
</dbReference>
<name>A0A5C3KKM7_COPMA</name>
<evidence type="ECO:0000313" key="4">
    <source>
        <dbReference type="Proteomes" id="UP000307440"/>
    </source>
</evidence>
<feature type="chain" id="PRO_5022994281" evidence="2">
    <location>
        <begin position="21"/>
        <end position="192"/>
    </location>
</feature>
<proteinExistence type="predicted"/>
<dbReference type="EMBL" id="ML210290">
    <property type="protein sequence ID" value="TFK20712.1"/>
    <property type="molecule type" value="Genomic_DNA"/>
</dbReference>
<feature type="signal peptide" evidence="2">
    <location>
        <begin position="1"/>
        <end position="20"/>
    </location>
</feature>
<gene>
    <name evidence="3" type="ORF">FA15DRAFT_707842</name>
</gene>
<organism evidence="3 4">
    <name type="scientific">Coprinopsis marcescibilis</name>
    <name type="common">Agaric fungus</name>
    <name type="synonym">Psathyrella marcescibilis</name>
    <dbReference type="NCBI Taxonomy" id="230819"/>
    <lineage>
        <taxon>Eukaryota</taxon>
        <taxon>Fungi</taxon>
        <taxon>Dikarya</taxon>
        <taxon>Basidiomycota</taxon>
        <taxon>Agaricomycotina</taxon>
        <taxon>Agaricomycetes</taxon>
        <taxon>Agaricomycetidae</taxon>
        <taxon>Agaricales</taxon>
        <taxon>Agaricineae</taxon>
        <taxon>Psathyrellaceae</taxon>
        <taxon>Coprinopsis</taxon>
    </lineage>
</organism>
<reference evidence="3 4" key="1">
    <citation type="journal article" date="2019" name="Nat. Ecol. Evol.">
        <title>Megaphylogeny resolves global patterns of mushroom evolution.</title>
        <authorList>
            <person name="Varga T."/>
            <person name="Krizsan K."/>
            <person name="Foldi C."/>
            <person name="Dima B."/>
            <person name="Sanchez-Garcia M."/>
            <person name="Sanchez-Ramirez S."/>
            <person name="Szollosi G.J."/>
            <person name="Szarkandi J.G."/>
            <person name="Papp V."/>
            <person name="Albert L."/>
            <person name="Andreopoulos W."/>
            <person name="Angelini C."/>
            <person name="Antonin V."/>
            <person name="Barry K.W."/>
            <person name="Bougher N.L."/>
            <person name="Buchanan P."/>
            <person name="Buyck B."/>
            <person name="Bense V."/>
            <person name="Catcheside P."/>
            <person name="Chovatia M."/>
            <person name="Cooper J."/>
            <person name="Damon W."/>
            <person name="Desjardin D."/>
            <person name="Finy P."/>
            <person name="Geml J."/>
            <person name="Haridas S."/>
            <person name="Hughes K."/>
            <person name="Justo A."/>
            <person name="Karasinski D."/>
            <person name="Kautmanova I."/>
            <person name="Kiss B."/>
            <person name="Kocsube S."/>
            <person name="Kotiranta H."/>
            <person name="LaButti K.M."/>
            <person name="Lechner B.E."/>
            <person name="Liimatainen K."/>
            <person name="Lipzen A."/>
            <person name="Lukacs Z."/>
            <person name="Mihaltcheva S."/>
            <person name="Morgado L.N."/>
            <person name="Niskanen T."/>
            <person name="Noordeloos M.E."/>
            <person name="Ohm R.A."/>
            <person name="Ortiz-Santana B."/>
            <person name="Ovrebo C."/>
            <person name="Racz N."/>
            <person name="Riley R."/>
            <person name="Savchenko A."/>
            <person name="Shiryaev A."/>
            <person name="Soop K."/>
            <person name="Spirin V."/>
            <person name="Szebenyi C."/>
            <person name="Tomsovsky M."/>
            <person name="Tulloss R.E."/>
            <person name="Uehling J."/>
            <person name="Grigoriev I.V."/>
            <person name="Vagvolgyi C."/>
            <person name="Papp T."/>
            <person name="Martin F.M."/>
            <person name="Miettinen O."/>
            <person name="Hibbett D.S."/>
            <person name="Nagy L.G."/>
        </authorList>
    </citation>
    <scope>NUCLEOTIDE SEQUENCE [LARGE SCALE GENOMIC DNA]</scope>
    <source>
        <strain evidence="3 4">CBS 121175</strain>
    </source>
</reference>
<accession>A0A5C3KKM7</accession>